<dbReference type="InterPro" id="IPR007865">
    <property type="entry name" value="Aminopep_P_N"/>
</dbReference>
<dbReference type="PANTHER" id="PTHR43226:SF4">
    <property type="entry name" value="XAA-PRO AMINOPEPTIDASE 3"/>
    <property type="match status" value="1"/>
</dbReference>
<dbReference type="Pfam" id="PF05195">
    <property type="entry name" value="AMP_N"/>
    <property type="match status" value="1"/>
</dbReference>
<dbReference type="SUPFAM" id="SSF55920">
    <property type="entry name" value="Creatinase/aminopeptidase"/>
    <property type="match status" value="1"/>
</dbReference>
<evidence type="ECO:0000259" key="6">
    <source>
        <dbReference type="SMART" id="SM01011"/>
    </source>
</evidence>
<accession>X0U2U3</accession>
<feature type="domain" description="Aminopeptidase P N-terminal" evidence="6">
    <location>
        <begin position="5"/>
        <end position="131"/>
    </location>
</feature>
<proteinExistence type="inferred from homology"/>
<keyword evidence="5" id="KW-0464">Manganese</keyword>
<dbReference type="EMBL" id="BARS01026262">
    <property type="protein sequence ID" value="GAF99864.1"/>
    <property type="molecule type" value="Genomic_DNA"/>
</dbReference>
<dbReference type="InterPro" id="IPR000994">
    <property type="entry name" value="Pept_M24"/>
</dbReference>
<dbReference type="SMART" id="SM01011">
    <property type="entry name" value="AMP_N"/>
    <property type="match status" value="1"/>
</dbReference>
<evidence type="ECO:0000256" key="2">
    <source>
        <dbReference type="ARBA" id="ARBA00008766"/>
    </source>
</evidence>
<dbReference type="PANTHER" id="PTHR43226">
    <property type="entry name" value="XAA-PRO AMINOPEPTIDASE 3"/>
    <property type="match status" value="1"/>
</dbReference>
<dbReference type="InterPro" id="IPR029149">
    <property type="entry name" value="Creatin/AminoP/Spt16_N"/>
</dbReference>
<comment type="similarity">
    <text evidence="2">Belongs to the peptidase M24B family.</text>
</comment>
<dbReference type="Gene3D" id="3.90.230.10">
    <property type="entry name" value="Creatinase/methionine aminopeptidase superfamily"/>
    <property type="match status" value="1"/>
</dbReference>
<dbReference type="GO" id="GO:0070006">
    <property type="term" value="F:metalloaminopeptidase activity"/>
    <property type="evidence" value="ECO:0007669"/>
    <property type="project" value="InterPro"/>
</dbReference>
<feature type="non-terminal residue" evidence="7">
    <location>
        <position position="1"/>
    </location>
</feature>
<dbReference type="GO" id="GO:0030145">
    <property type="term" value="F:manganese ion binding"/>
    <property type="evidence" value="ECO:0007669"/>
    <property type="project" value="InterPro"/>
</dbReference>
<keyword evidence="3" id="KW-0479">Metal-binding</keyword>
<protein>
    <recommendedName>
        <fullName evidence="6">Aminopeptidase P N-terminal domain-containing protein</fullName>
    </recommendedName>
</protein>
<dbReference type="Pfam" id="PF00557">
    <property type="entry name" value="Peptidase_M24"/>
    <property type="match status" value="1"/>
</dbReference>
<dbReference type="Gene3D" id="3.40.350.10">
    <property type="entry name" value="Creatinase/prolidase N-terminal domain"/>
    <property type="match status" value="1"/>
</dbReference>
<evidence type="ECO:0000256" key="1">
    <source>
        <dbReference type="ARBA" id="ARBA00001936"/>
    </source>
</evidence>
<feature type="non-terminal residue" evidence="7">
    <location>
        <position position="267"/>
    </location>
</feature>
<dbReference type="InterPro" id="IPR052433">
    <property type="entry name" value="X-Pro_dipept-like"/>
</dbReference>
<organism evidence="7">
    <name type="scientific">marine sediment metagenome</name>
    <dbReference type="NCBI Taxonomy" id="412755"/>
    <lineage>
        <taxon>unclassified sequences</taxon>
        <taxon>metagenomes</taxon>
        <taxon>ecological metagenomes</taxon>
    </lineage>
</organism>
<dbReference type="InterPro" id="IPR036005">
    <property type="entry name" value="Creatinase/aminopeptidase-like"/>
</dbReference>
<comment type="cofactor">
    <cofactor evidence="1">
        <name>Mn(2+)</name>
        <dbReference type="ChEBI" id="CHEBI:29035"/>
    </cofactor>
</comment>
<dbReference type="SUPFAM" id="SSF53092">
    <property type="entry name" value="Creatinase/prolidase N-terminal domain"/>
    <property type="match status" value="1"/>
</dbReference>
<evidence type="ECO:0000313" key="7">
    <source>
        <dbReference type="EMBL" id="GAF99864.1"/>
    </source>
</evidence>
<comment type="caution">
    <text evidence="7">The sequence shown here is derived from an EMBL/GenBank/DDBJ whole genome shotgun (WGS) entry which is preliminary data.</text>
</comment>
<reference evidence="7" key="1">
    <citation type="journal article" date="2014" name="Front. Microbiol.">
        <title>High frequency of phylogenetically diverse reductive dehalogenase-homologous genes in deep subseafloor sedimentary metagenomes.</title>
        <authorList>
            <person name="Kawai M."/>
            <person name="Futagami T."/>
            <person name="Toyoda A."/>
            <person name="Takaki Y."/>
            <person name="Nishi S."/>
            <person name="Hori S."/>
            <person name="Arai W."/>
            <person name="Tsubouchi T."/>
            <person name="Morono Y."/>
            <person name="Uchiyama I."/>
            <person name="Ito T."/>
            <person name="Fujiyama A."/>
            <person name="Inagaki F."/>
            <person name="Takami H."/>
        </authorList>
    </citation>
    <scope>NUCLEOTIDE SEQUENCE</scope>
    <source>
        <strain evidence="7">Expedition CK06-06</strain>
    </source>
</reference>
<evidence type="ECO:0000256" key="4">
    <source>
        <dbReference type="ARBA" id="ARBA00022801"/>
    </source>
</evidence>
<dbReference type="AlphaFoldDB" id="X0U2U3"/>
<name>X0U2U3_9ZZZZ</name>
<sequence>AEQGFDKSEYATRRAKFMEKIPDGVAVILGATTPTSDIQFHQNNDFYYFCGVEIPNAVLIMDGIRKQSTLVFSINEREARGEGISVELVRTPEEVTGINRVLPIERLSSTLSRLSMQTDVFYTMFRPEELSRENTNEKFRALQKTMTMNMWDGRLTRELQFVKRLKEKFPHIAVKDCSPLIWDLRKIKSPAEIEHLRKAAQIGVKAHIAVMKATRPGASEKELAALFEYVCKKEKAQDLAFYVILMSGPNHAFGHYHKHDRILENGD</sequence>
<keyword evidence="4" id="KW-0378">Hydrolase</keyword>
<evidence type="ECO:0000256" key="5">
    <source>
        <dbReference type="ARBA" id="ARBA00023211"/>
    </source>
</evidence>
<dbReference type="GO" id="GO:0006508">
    <property type="term" value="P:proteolysis"/>
    <property type="evidence" value="ECO:0007669"/>
    <property type="project" value="TreeGrafter"/>
</dbReference>
<evidence type="ECO:0000256" key="3">
    <source>
        <dbReference type="ARBA" id="ARBA00022723"/>
    </source>
</evidence>
<gene>
    <name evidence="7" type="ORF">S01H1_41406</name>
</gene>